<feature type="chain" id="PRO_5045098433" evidence="5">
    <location>
        <begin position="21"/>
        <end position="147"/>
    </location>
</feature>
<keyword evidence="1 4" id="KW-0349">Heme</keyword>
<dbReference type="RefSeq" id="WP_340362618.1">
    <property type="nucleotide sequence ID" value="NZ_JBBKZV010000002.1"/>
</dbReference>
<dbReference type="Gene3D" id="1.10.760.10">
    <property type="entry name" value="Cytochrome c-like domain"/>
    <property type="match status" value="1"/>
</dbReference>
<dbReference type="Proteomes" id="UP001363010">
    <property type="component" value="Unassembled WGS sequence"/>
</dbReference>
<keyword evidence="3 4" id="KW-0408">Iron</keyword>
<accession>A0ABU8VUT4</accession>
<evidence type="ECO:0000256" key="4">
    <source>
        <dbReference type="PROSITE-ProRule" id="PRU00433"/>
    </source>
</evidence>
<dbReference type="SUPFAM" id="SSF46626">
    <property type="entry name" value="Cytochrome c"/>
    <property type="match status" value="1"/>
</dbReference>
<dbReference type="Pfam" id="PF13442">
    <property type="entry name" value="Cytochrome_CBB3"/>
    <property type="match status" value="1"/>
</dbReference>
<protein>
    <submittedName>
        <fullName evidence="7">Cytochrome c</fullName>
    </submittedName>
</protein>
<comment type="caution">
    <text evidence="7">The sequence shown here is derived from an EMBL/GenBank/DDBJ whole genome shotgun (WGS) entry which is preliminary data.</text>
</comment>
<organism evidence="7 8">
    <name type="scientific">Variovorax humicola</name>
    <dbReference type="NCBI Taxonomy" id="1769758"/>
    <lineage>
        <taxon>Bacteria</taxon>
        <taxon>Pseudomonadati</taxon>
        <taxon>Pseudomonadota</taxon>
        <taxon>Betaproteobacteria</taxon>
        <taxon>Burkholderiales</taxon>
        <taxon>Comamonadaceae</taxon>
        <taxon>Variovorax</taxon>
    </lineage>
</organism>
<evidence type="ECO:0000313" key="7">
    <source>
        <dbReference type="EMBL" id="MEJ8821576.1"/>
    </source>
</evidence>
<keyword evidence="5" id="KW-0732">Signal</keyword>
<gene>
    <name evidence="7" type="ORF">WKW80_05940</name>
</gene>
<proteinExistence type="predicted"/>
<feature type="domain" description="Cytochrome c" evidence="6">
    <location>
        <begin position="50"/>
        <end position="129"/>
    </location>
</feature>
<evidence type="ECO:0000256" key="1">
    <source>
        <dbReference type="ARBA" id="ARBA00022617"/>
    </source>
</evidence>
<keyword evidence="8" id="KW-1185">Reference proteome</keyword>
<evidence type="ECO:0000259" key="6">
    <source>
        <dbReference type="PROSITE" id="PS51007"/>
    </source>
</evidence>
<evidence type="ECO:0000313" key="8">
    <source>
        <dbReference type="Proteomes" id="UP001363010"/>
    </source>
</evidence>
<evidence type="ECO:0000256" key="3">
    <source>
        <dbReference type="ARBA" id="ARBA00023004"/>
    </source>
</evidence>
<evidence type="ECO:0000256" key="5">
    <source>
        <dbReference type="SAM" id="SignalP"/>
    </source>
</evidence>
<dbReference type="InterPro" id="IPR036909">
    <property type="entry name" value="Cyt_c-like_dom_sf"/>
</dbReference>
<name>A0ABU8VUT4_9BURK</name>
<dbReference type="PROSITE" id="PS51007">
    <property type="entry name" value="CYTC"/>
    <property type="match status" value="1"/>
</dbReference>
<sequence length="147" mass="16032">MWFAACFNKLLSAGRLARYAAPLFLVLSGELGAPDNQTTTEGLRISIDDPAVASAWQVLRTVNCERCHGKDYEGLAAPSIVDYVRTQGREPFVRAVLDGNAVRGMPAYRGNPLVDANIEGIYRYFAGRADGSIGKEARPAMRGQVQR</sequence>
<feature type="signal peptide" evidence="5">
    <location>
        <begin position="1"/>
        <end position="20"/>
    </location>
</feature>
<evidence type="ECO:0000256" key="2">
    <source>
        <dbReference type="ARBA" id="ARBA00022723"/>
    </source>
</evidence>
<keyword evidence="2 4" id="KW-0479">Metal-binding</keyword>
<reference evidence="7 8" key="1">
    <citation type="submission" date="2024-03" db="EMBL/GenBank/DDBJ databases">
        <title>Novel species of the genus Variovorax.</title>
        <authorList>
            <person name="Liu Q."/>
            <person name="Xin Y.-H."/>
        </authorList>
    </citation>
    <scope>NUCLEOTIDE SEQUENCE [LARGE SCALE GENOMIC DNA]</scope>
    <source>
        <strain evidence="7 8">KACC 18501</strain>
    </source>
</reference>
<dbReference type="InterPro" id="IPR009056">
    <property type="entry name" value="Cyt_c-like_dom"/>
</dbReference>
<dbReference type="EMBL" id="JBBKZV010000002">
    <property type="protein sequence ID" value="MEJ8821576.1"/>
    <property type="molecule type" value="Genomic_DNA"/>
</dbReference>